<dbReference type="OrthoDB" id="6334863at2"/>
<dbReference type="Proteomes" id="UP000244527">
    <property type="component" value="Chromosome"/>
</dbReference>
<evidence type="ECO:0008006" key="3">
    <source>
        <dbReference type="Google" id="ProtNLM"/>
    </source>
</evidence>
<gene>
    <name evidence="1" type="ORF">FFWV33_02585</name>
</gene>
<reference evidence="1 2" key="1">
    <citation type="submission" date="2017-04" db="EMBL/GenBank/DDBJ databases">
        <title>Compelte genome sequence of WV33.</title>
        <authorList>
            <person name="Lee P.C."/>
        </authorList>
    </citation>
    <scope>NUCLEOTIDE SEQUENCE [LARGE SCALE GENOMIC DNA]</scope>
    <source>
        <strain evidence="1 2">WV33</strain>
    </source>
</reference>
<protein>
    <recommendedName>
        <fullName evidence="3">Membrane-binding protein</fullName>
    </recommendedName>
</protein>
<name>A0A2S1L9U0_9FLAO</name>
<dbReference type="AlphaFoldDB" id="A0A2S1L9U0"/>
<organism evidence="1 2">
    <name type="scientific">Flavobacterium faecale</name>
    <dbReference type="NCBI Taxonomy" id="1355330"/>
    <lineage>
        <taxon>Bacteria</taxon>
        <taxon>Pseudomonadati</taxon>
        <taxon>Bacteroidota</taxon>
        <taxon>Flavobacteriia</taxon>
        <taxon>Flavobacteriales</taxon>
        <taxon>Flavobacteriaceae</taxon>
        <taxon>Flavobacterium</taxon>
    </lineage>
</organism>
<proteinExistence type="predicted"/>
<dbReference type="EMBL" id="CP020918">
    <property type="protein sequence ID" value="AWG20492.1"/>
    <property type="molecule type" value="Genomic_DNA"/>
</dbReference>
<accession>A0A2S1L9U0</accession>
<dbReference type="SUPFAM" id="SSF82185">
    <property type="entry name" value="Histone H3 K4-specific methyltransferase SET7/9 N-terminal domain"/>
    <property type="match status" value="1"/>
</dbReference>
<dbReference type="Pfam" id="PF07661">
    <property type="entry name" value="MORN_2"/>
    <property type="match status" value="2"/>
</dbReference>
<dbReference type="Gene3D" id="2.20.110.10">
    <property type="entry name" value="Histone H3 K4-specific methyltransferase SET7/9 N-terminal domain"/>
    <property type="match status" value="2"/>
</dbReference>
<sequence length="216" mass="24703">MNYTFLNIISYSQVIIKELQKQFNSKFAIVVLAFCLFSCKHNGENLLGSNVAILKVNKEDLQLLPEKGLVFYKSKPFTGVSQQFYENGKLSEIGTFKDGIEDGPYKKWFPNGLLGFESNYVKGTIDGVSKSWWNNGKLRTKSNFKMGVGDGVQMQYYISGSKFKMITIKDGQQNGMQKAWRENGKIYSNYEAKNGRIFGLKRVNLCYELENEKVKE</sequence>
<keyword evidence="2" id="KW-1185">Reference proteome</keyword>
<evidence type="ECO:0000313" key="2">
    <source>
        <dbReference type="Proteomes" id="UP000244527"/>
    </source>
</evidence>
<dbReference type="InterPro" id="IPR011652">
    <property type="entry name" value="MORN_2"/>
</dbReference>
<evidence type="ECO:0000313" key="1">
    <source>
        <dbReference type="EMBL" id="AWG20492.1"/>
    </source>
</evidence>
<dbReference type="KEGG" id="ffa:FFWV33_02585"/>